<dbReference type="Pfam" id="PF19305">
    <property type="entry name" value="MmgE_PrpD_C"/>
    <property type="match status" value="1"/>
</dbReference>
<dbReference type="InterPro" id="IPR042188">
    <property type="entry name" value="MmgE/PrpD_sf_2"/>
</dbReference>
<evidence type="ECO:0000256" key="1">
    <source>
        <dbReference type="ARBA" id="ARBA00006174"/>
    </source>
</evidence>
<dbReference type="Gene3D" id="1.10.4100.10">
    <property type="entry name" value="2-methylcitrate dehydratase PrpD"/>
    <property type="match status" value="1"/>
</dbReference>
<dbReference type="InterPro" id="IPR005656">
    <property type="entry name" value="MmgE_PrpD"/>
</dbReference>
<dbReference type="Pfam" id="PF03972">
    <property type="entry name" value="MmgE_PrpD_N"/>
    <property type="match status" value="1"/>
</dbReference>
<evidence type="ECO:0000313" key="4">
    <source>
        <dbReference type="EMBL" id="SHL11645.1"/>
    </source>
</evidence>
<accession>A0A1M6Y0M9</accession>
<dbReference type="RefSeq" id="WP_245813397.1">
    <property type="nucleotide sequence ID" value="NZ_FRBN01000005.1"/>
</dbReference>
<keyword evidence="5" id="KW-1185">Reference proteome</keyword>
<evidence type="ECO:0000313" key="5">
    <source>
        <dbReference type="Proteomes" id="UP000184191"/>
    </source>
</evidence>
<dbReference type="STRING" id="1054996.SAMN05444414_105122"/>
<feature type="domain" description="MmgE/PrpD C-terminal" evidence="3">
    <location>
        <begin position="271"/>
        <end position="427"/>
    </location>
</feature>
<dbReference type="InterPro" id="IPR045336">
    <property type="entry name" value="MmgE_PrpD_N"/>
</dbReference>
<proteinExistence type="inferred from homology"/>
<organism evidence="4 5">
    <name type="scientific">Roseovarius marisflavi</name>
    <dbReference type="NCBI Taxonomy" id="1054996"/>
    <lineage>
        <taxon>Bacteria</taxon>
        <taxon>Pseudomonadati</taxon>
        <taxon>Pseudomonadota</taxon>
        <taxon>Alphaproteobacteria</taxon>
        <taxon>Rhodobacterales</taxon>
        <taxon>Roseobacteraceae</taxon>
        <taxon>Roseovarius</taxon>
    </lineage>
</organism>
<dbReference type="SUPFAM" id="SSF103378">
    <property type="entry name" value="2-methylcitrate dehydratase PrpD"/>
    <property type="match status" value="1"/>
</dbReference>
<name>A0A1M6Y0M9_9RHOB</name>
<gene>
    <name evidence="4" type="ORF">SAMN05444414_105122</name>
</gene>
<dbReference type="Gene3D" id="3.30.1330.120">
    <property type="entry name" value="2-methylcitrate dehydratase PrpD"/>
    <property type="match status" value="1"/>
</dbReference>
<dbReference type="InterPro" id="IPR045337">
    <property type="entry name" value="MmgE_PrpD_C"/>
</dbReference>
<comment type="similarity">
    <text evidence="1">Belongs to the PrpD family.</text>
</comment>
<dbReference type="PANTHER" id="PTHR16943:SF8">
    <property type="entry name" value="2-METHYLCITRATE DEHYDRATASE"/>
    <property type="match status" value="1"/>
</dbReference>
<reference evidence="5" key="1">
    <citation type="submission" date="2016-11" db="EMBL/GenBank/DDBJ databases">
        <authorList>
            <person name="Varghese N."/>
            <person name="Submissions S."/>
        </authorList>
    </citation>
    <scope>NUCLEOTIDE SEQUENCE [LARGE SCALE GENOMIC DNA]</scope>
    <source>
        <strain evidence="5">DSM 29327</strain>
    </source>
</reference>
<dbReference type="Proteomes" id="UP000184191">
    <property type="component" value="Unassembled WGS sequence"/>
</dbReference>
<dbReference type="GO" id="GO:0016829">
    <property type="term" value="F:lyase activity"/>
    <property type="evidence" value="ECO:0007669"/>
    <property type="project" value="InterPro"/>
</dbReference>
<sequence>MKAARMLETALKDPFAQIAQFALDPHLCVPDEVLLQTSTLLIDTLAVAAGATRLEVAEIARDFASDFHAAGRPEHSAFMLFDGRRVSVPGAAWALATQIDNLDAHDGFNPTKGHIGCALVPALFAFAEQRPDLSGRQALAVLAMGYELAARAGIALHATACDYHTSGAWNALGVAAVGAHLRGLGPDALRHAMGIAEYHGPRSQMMREIETPTMLHDGSGMGALVGANAVLLAERGFTGAPAITAEGPEVAHIWADLGQDWTVMRNYIKPYPICRWAHGALEALRQVVRDHGIDAGDVKAMQVRTFAQSAQLFAGMPETTSQAQYSLGFALATLLVHGRIGPEHITGEGLRDAQVAALLGRITITEEPRHSARFPAGRWSDVTLTLADGRKISSGDVNARGGPEAPLEILEIRDKITAIAGHTLPEARISALWGMREGLLQDELKFADLARIVTPKCDD</sequence>
<protein>
    <submittedName>
        <fullName evidence="4">2-methylcitrate dehydratase PrpD</fullName>
    </submittedName>
</protein>
<dbReference type="PANTHER" id="PTHR16943">
    <property type="entry name" value="2-METHYLCITRATE DEHYDRATASE-RELATED"/>
    <property type="match status" value="1"/>
</dbReference>
<evidence type="ECO:0000259" key="3">
    <source>
        <dbReference type="Pfam" id="PF19305"/>
    </source>
</evidence>
<dbReference type="EMBL" id="FRBN01000005">
    <property type="protein sequence ID" value="SHL11645.1"/>
    <property type="molecule type" value="Genomic_DNA"/>
</dbReference>
<dbReference type="InterPro" id="IPR036148">
    <property type="entry name" value="MmgE/PrpD_sf"/>
</dbReference>
<dbReference type="InterPro" id="IPR042183">
    <property type="entry name" value="MmgE/PrpD_sf_1"/>
</dbReference>
<feature type="domain" description="MmgE/PrpD N-terminal" evidence="2">
    <location>
        <begin position="17"/>
        <end position="246"/>
    </location>
</feature>
<dbReference type="AlphaFoldDB" id="A0A1M6Y0M9"/>
<evidence type="ECO:0000259" key="2">
    <source>
        <dbReference type="Pfam" id="PF03972"/>
    </source>
</evidence>